<accession>A0A084QLH6</accession>
<organism evidence="2 3">
    <name type="scientific">Stachybotrys chlorohalonatus (strain IBT 40285)</name>
    <dbReference type="NCBI Taxonomy" id="1283841"/>
    <lineage>
        <taxon>Eukaryota</taxon>
        <taxon>Fungi</taxon>
        <taxon>Dikarya</taxon>
        <taxon>Ascomycota</taxon>
        <taxon>Pezizomycotina</taxon>
        <taxon>Sordariomycetes</taxon>
        <taxon>Hypocreomycetidae</taxon>
        <taxon>Hypocreales</taxon>
        <taxon>Stachybotryaceae</taxon>
        <taxon>Stachybotrys</taxon>
    </lineage>
</organism>
<evidence type="ECO:0000313" key="2">
    <source>
        <dbReference type="EMBL" id="KFA64811.1"/>
    </source>
</evidence>
<gene>
    <name evidence="2" type="ORF">S40285_01430</name>
</gene>
<keyword evidence="3" id="KW-1185">Reference proteome</keyword>
<dbReference type="OMA" id="REWRSET"/>
<proteinExistence type="predicted"/>
<evidence type="ECO:0000313" key="3">
    <source>
        <dbReference type="Proteomes" id="UP000028524"/>
    </source>
</evidence>
<dbReference type="AlphaFoldDB" id="A0A084QLH6"/>
<feature type="compositionally biased region" description="Polar residues" evidence="1">
    <location>
        <begin position="424"/>
        <end position="433"/>
    </location>
</feature>
<name>A0A084QLH6_STAC4</name>
<dbReference type="Proteomes" id="UP000028524">
    <property type="component" value="Unassembled WGS sequence"/>
</dbReference>
<sequence>MDTNTENPPEPTRPPGEDRPQELPKDPGPPNDLSDLEAKLNDEIRLRRFTEGVLDSRQQELEAQEIENAQLKKKLEALQKELAETQTQLTEARNQSKTKTKQLQDAKEQIFTLQSPRKDITESEAHEGYKILLGGIQRWVENRMGPIIEDFDAGRLRARPSPVQATRFVSLLKEPAKRCVNIDNSDEYHVMAVIMNYIWIVFFSKSFYCPLDESDNDNTLMWMEELESTMGRLPRDAVHCREWRVDTLTALTSQHGFKMRRAKYLGAVSEDLASILSTIAPRSSFGELQTSIRRSIVEPAADLAHRLQLALNVYSLKWPARNAWARLEVYECMNLANDGVLLDLSGTTSTSPSRQKVSYMFDLAPGLFVERVDGAKKTTTKTVHRPRVLAFGGEADIIQCATIIRWLWDNSSGPQAHIREPFFRSSTPKSNFGQPLPTGRKS</sequence>
<dbReference type="InParanoid" id="A0A084QLH6"/>
<feature type="region of interest" description="Disordered" evidence="1">
    <location>
        <begin position="1"/>
        <end position="37"/>
    </location>
</feature>
<feature type="region of interest" description="Disordered" evidence="1">
    <location>
        <begin position="419"/>
        <end position="442"/>
    </location>
</feature>
<reference evidence="2 3" key="1">
    <citation type="journal article" date="2014" name="BMC Genomics">
        <title>Comparative genome sequencing reveals chemotype-specific gene clusters in the toxigenic black mold Stachybotrys.</title>
        <authorList>
            <person name="Semeiks J."/>
            <person name="Borek D."/>
            <person name="Otwinowski Z."/>
            <person name="Grishin N.V."/>
        </authorList>
    </citation>
    <scope>NUCLEOTIDE SEQUENCE [LARGE SCALE GENOMIC DNA]</scope>
    <source>
        <strain evidence="2 3">IBT 40285</strain>
    </source>
</reference>
<dbReference type="OrthoDB" id="4755094at2759"/>
<dbReference type="HOGENOM" id="CLU_059046_0_0_1"/>
<protein>
    <submittedName>
        <fullName evidence="2">Uncharacterized protein</fullName>
    </submittedName>
</protein>
<feature type="compositionally biased region" description="Basic and acidic residues" evidence="1">
    <location>
        <begin position="15"/>
        <end position="25"/>
    </location>
</feature>
<evidence type="ECO:0000256" key="1">
    <source>
        <dbReference type="SAM" id="MobiDB-lite"/>
    </source>
</evidence>
<feature type="region of interest" description="Disordered" evidence="1">
    <location>
        <begin position="88"/>
        <end position="107"/>
    </location>
</feature>
<feature type="compositionally biased region" description="Polar residues" evidence="1">
    <location>
        <begin position="88"/>
        <end position="101"/>
    </location>
</feature>
<dbReference type="EMBL" id="KL660654">
    <property type="protein sequence ID" value="KFA64811.1"/>
    <property type="molecule type" value="Genomic_DNA"/>
</dbReference>